<gene>
    <name evidence="2" type="ORF">chiPu_0033017</name>
</gene>
<reference evidence="2 3" key="1">
    <citation type="journal article" date="2018" name="Nat. Ecol. Evol.">
        <title>Shark genomes provide insights into elasmobranch evolution and the origin of vertebrates.</title>
        <authorList>
            <person name="Hara Y"/>
            <person name="Yamaguchi K"/>
            <person name="Onimaru K"/>
            <person name="Kadota M"/>
            <person name="Koyanagi M"/>
            <person name="Keeley SD"/>
            <person name="Tatsumi K"/>
            <person name="Tanaka K"/>
            <person name="Motone F"/>
            <person name="Kageyama Y"/>
            <person name="Nozu R"/>
            <person name="Adachi N"/>
            <person name="Nishimura O"/>
            <person name="Nakagawa R"/>
            <person name="Tanegashima C"/>
            <person name="Kiyatake I"/>
            <person name="Matsumoto R"/>
            <person name="Murakumo K"/>
            <person name="Nishida K"/>
            <person name="Terakita A"/>
            <person name="Kuratani S"/>
            <person name="Sato K"/>
            <person name="Hyodo S Kuraku.S."/>
        </authorList>
    </citation>
    <scope>NUCLEOTIDE SEQUENCE [LARGE SCALE GENOMIC DNA]</scope>
</reference>
<feature type="compositionally biased region" description="Basic residues" evidence="1">
    <location>
        <begin position="29"/>
        <end position="39"/>
    </location>
</feature>
<proteinExistence type="predicted"/>
<evidence type="ECO:0000256" key="1">
    <source>
        <dbReference type="SAM" id="MobiDB-lite"/>
    </source>
</evidence>
<organism evidence="2 3">
    <name type="scientific">Chiloscyllium punctatum</name>
    <name type="common">Brownbanded bambooshark</name>
    <name type="synonym">Hemiscyllium punctatum</name>
    <dbReference type="NCBI Taxonomy" id="137246"/>
    <lineage>
        <taxon>Eukaryota</taxon>
        <taxon>Metazoa</taxon>
        <taxon>Chordata</taxon>
        <taxon>Craniata</taxon>
        <taxon>Vertebrata</taxon>
        <taxon>Chondrichthyes</taxon>
        <taxon>Elasmobranchii</taxon>
        <taxon>Galeomorphii</taxon>
        <taxon>Galeoidea</taxon>
        <taxon>Orectolobiformes</taxon>
        <taxon>Hemiscylliidae</taxon>
        <taxon>Chiloscyllium</taxon>
    </lineage>
</organism>
<dbReference type="AlphaFoldDB" id="A0A401U2C3"/>
<name>A0A401U2C3_CHIPU</name>
<dbReference type="Proteomes" id="UP000287033">
    <property type="component" value="Unassembled WGS sequence"/>
</dbReference>
<evidence type="ECO:0000313" key="2">
    <source>
        <dbReference type="EMBL" id="GCC49032.1"/>
    </source>
</evidence>
<protein>
    <submittedName>
        <fullName evidence="2">Uncharacterized protein</fullName>
    </submittedName>
</protein>
<accession>A0A401U2C3</accession>
<keyword evidence="3" id="KW-1185">Reference proteome</keyword>
<comment type="caution">
    <text evidence="2">The sequence shown here is derived from an EMBL/GenBank/DDBJ whole genome shotgun (WGS) entry which is preliminary data.</text>
</comment>
<feature type="region of interest" description="Disordered" evidence="1">
    <location>
        <begin position="1"/>
        <end position="70"/>
    </location>
</feature>
<dbReference type="EMBL" id="BEZZ01252081">
    <property type="protein sequence ID" value="GCC49032.1"/>
    <property type="molecule type" value="Genomic_DNA"/>
</dbReference>
<feature type="compositionally biased region" description="Basic residues" evidence="1">
    <location>
        <begin position="49"/>
        <end position="59"/>
    </location>
</feature>
<evidence type="ECO:0000313" key="3">
    <source>
        <dbReference type="Proteomes" id="UP000287033"/>
    </source>
</evidence>
<feature type="non-terminal residue" evidence="2">
    <location>
        <position position="155"/>
    </location>
</feature>
<sequence length="155" mass="16944">MAACARSSAGDAPYRRRTAGRARSPGTRRAVRTGCRRPGRSISPAHSPTPRRRAPRARRAATATAAPHGCRRPGAGPFAICSVRTRPAWLFRNPHFDSCADHAHSVRLQLHLRCGQALPAGEIVLKAVMRTGDYAVLDLSVMDRETEMRTRVLEA</sequence>